<dbReference type="Gene3D" id="2.30.30.60">
    <property type="match status" value="1"/>
</dbReference>
<dbReference type="EMBL" id="JAFLQW010000389">
    <property type="protein sequence ID" value="MBO0350330.1"/>
    <property type="molecule type" value="Genomic_DNA"/>
</dbReference>
<dbReference type="SUPFAM" id="SSF82861">
    <property type="entry name" value="Mechanosensitive channel protein MscS (YggB), transmembrane region"/>
    <property type="match status" value="1"/>
</dbReference>
<keyword evidence="5 7" id="KW-1133">Transmembrane helix</keyword>
<dbReference type="Pfam" id="PF21088">
    <property type="entry name" value="MS_channel_1st"/>
    <property type="match status" value="1"/>
</dbReference>
<dbReference type="PANTHER" id="PTHR30221:SF8">
    <property type="entry name" value="SMALL-CONDUCTANCE MECHANOSENSITIVE CHANNEL"/>
    <property type="match status" value="1"/>
</dbReference>
<feature type="transmembrane region" description="Helical" evidence="7">
    <location>
        <begin position="53"/>
        <end position="76"/>
    </location>
</feature>
<evidence type="ECO:0000313" key="11">
    <source>
        <dbReference type="Proteomes" id="UP000664844"/>
    </source>
</evidence>
<organism evidence="10 11">
    <name type="scientific">Phormidium pseudopriestleyi FRX01</name>
    <dbReference type="NCBI Taxonomy" id="1759528"/>
    <lineage>
        <taxon>Bacteria</taxon>
        <taxon>Bacillati</taxon>
        <taxon>Cyanobacteriota</taxon>
        <taxon>Cyanophyceae</taxon>
        <taxon>Oscillatoriophycideae</taxon>
        <taxon>Oscillatoriales</taxon>
        <taxon>Oscillatoriaceae</taxon>
        <taxon>Phormidium</taxon>
    </lineage>
</organism>
<keyword evidence="6 7" id="KW-0472">Membrane</keyword>
<dbReference type="InterPro" id="IPR023408">
    <property type="entry name" value="MscS_beta-dom_sf"/>
</dbReference>
<comment type="subcellular location">
    <subcellularLocation>
        <location evidence="1">Cell membrane</location>
        <topology evidence="1">Multi-pass membrane protein</topology>
    </subcellularLocation>
</comment>
<feature type="domain" description="Mechanosensitive ion channel MscS" evidence="8">
    <location>
        <begin position="98"/>
        <end position="159"/>
    </location>
</feature>
<evidence type="ECO:0000313" key="10">
    <source>
        <dbReference type="EMBL" id="MBO0350330.1"/>
    </source>
</evidence>
<feature type="transmembrane region" description="Helical" evidence="7">
    <location>
        <begin position="82"/>
        <end position="112"/>
    </location>
</feature>
<keyword evidence="3" id="KW-1003">Cell membrane</keyword>
<evidence type="ECO:0000256" key="3">
    <source>
        <dbReference type="ARBA" id="ARBA00022475"/>
    </source>
</evidence>
<dbReference type="InterPro" id="IPR010920">
    <property type="entry name" value="LSM_dom_sf"/>
</dbReference>
<evidence type="ECO:0000256" key="2">
    <source>
        <dbReference type="ARBA" id="ARBA00008017"/>
    </source>
</evidence>
<evidence type="ECO:0000256" key="4">
    <source>
        <dbReference type="ARBA" id="ARBA00022692"/>
    </source>
</evidence>
<reference evidence="10 11" key="1">
    <citation type="submission" date="2021-03" db="EMBL/GenBank/DDBJ databases">
        <title>Metabolic Capacity of the Antarctic Cyanobacterium Phormidium pseudopriestleyi that Sustains Oxygenic Photosynthesis in the Presence of Hydrogen Sulfide.</title>
        <authorList>
            <person name="Lumian J.E."/>
            <person name="Jungblut A.D."/>
            <person name="Dillon M.L."/>
            <person name="Hawes I."/>
            <person name="Doran P.T."/>
            <person name="Mackey T.J."/>
            <person name="Dick G.J."/>
            <person name="Grettenberger C.L."/>
            <person name="Sumner D.Y."/>
        </authorList>
    </citation>
    <scope>NUCLEOTIDE SEQUENCE [LARGE SCALE GENOMIC DNA]</scope>
    <source>
        <strain evidence="10 11">FRX01</strain>
    </source>
</reference>
<dbReference type="InterPro" id="IPR006685">
    <property type="entry name" value="MscS_channel_2nd"/>
</dbReference>
<accession>A0ABS3FTA4</accession>
<evidence type="ECO:0000256" key="1">
    <source>
        <dbReference type="ARBA" id="ARBA00004651"/>
    </source>
</evidence>
<dbReference type="Proteomes" id="UP000664844">
    <property type="component" value="Unassembled WGS sequence"/>
</dbReference>
<dbReference type="SUPFAM" id="SSF50182">
    <property type="entry name" value="Sm-like ribonucleoproteins"/>
    <property type="match status" value="1"/>
</dbReference>
<dbReference type="InterPro" id="IPR008910">
    <property type="entry name" value="MSC_TM_helix"/>
</dbReference>
<feature type="domain" description="Mechanosensitive ion channel transmembrane helices 2/3" evidence="9">
    <location>
        <begin position="62"/>
        <end position="97"/>
    </location>
</feature>
<keyword evidence="4 7" id="KW-0812">Transmembrane</keyword>
<dbReference type="RefSeq" id="WP_207088812.1">
    <property type="nucleotide sequence ID" value="NZ_JAFLQW010000389.1"/>
</dbReference>
<comment type="caution">
    <text evidence="10">The sequence shown here is derived from an EMBL/GenBank/DDBJ whole genome shotgun (WGS) entry which is preliminary data.</text>
</comment>
<evidence type="ECO:0000256" key="7">
    <source>
        <dbReference type="SAM" id="Phobius"/>
    </source>
</evidence>
<dbReference type="PANTHER" id="PTHR30221">
    <property type="entry name" value="SMALL-CONDUCTANCE MECHANOSENSITIVE CHANNEL"/>
    <property type="match status" value="1"/>
</dbReference>
<evidence type="ECO:0000256" key="6">
    <source>
        <dbReference type="ARBA" id="ARBA00023136"/>
    </source>
</evidence>
<evidence type="ECO:0000259" key="8">
    <source>
        <dbReference type="Pfam" id="PF00924"/>
    </source>
</evidence>
<dbReference type="InterPro" id="IPR011014">
    <property type="entry name" value="MscS_channel_TM-2"/>
</dbReference>
<dbReference type="Pfam" id="PF05552">
    <property type="entry name" value="MS_channel_1st_1"/>
    <property type="match status" value="1"/>
</dbReference>
<keyword evidence="11" id="KW-1185">Reference proteome</keyword>
<feature type="transmembrane region" description="Helical" evidence="7">
    <location>
        <begin position="6"/>
        <end position="33"/>
    </location>
</feature>
<dbReference type="InterPro" id="IPR049142">
    <property type="entry name" value="MS_channel_1st"/>
</dbReference>
<comment type="similarity">
    <text evidence="2">Belongs to the MscS (TC 1.A.23) family.</text>
</comment>
<protein>
    <submittedName>
        <fullName evidence="10">Mechanosensitive ion channel</fullName>
    </submittedName>
</protein>
<proteinExistence type="inferred from homology"/>
<gene>
    <name evidence="10" type="ORF">J0895_14690</name>
</gene>
<dbReference type="InterPro" id="IPR045275">
    <property type="entry name" value="MscS_archaea/bacteria_type"/>
</dbReference>
<sequence>MLNQLLTLLIIGVPRVAGSLLILISFWIAAALLKKLIRRLMTTSNLSLDALKLLEQTLISTVWIVGIVTALGTLGIDVSALIAGLGLTGFAVGLALKDILSNLVSGALILIYRPFRRRDRISVGNFEGTVIDIDLRYTTLQGEGKTILIPNSYLFTNTICVIQDSGVKIITKIY</sequence>
<dbReference type="Gene3D" id="1.10.287.1260">
    <property type="match status" value="1"/>
</dbReference>
<evidence type="ECO:0000259" key="9">
    <source>
        <dbReference type="Pfam" id="PF21088"/>
    </source>
</evidence>
<evidence type="ECO:0000256" key="5">
    <source>
        <dbReference type="ARBA" id="ARBA00022989"/>
    </source>
</evidence>
<name>A0ABS3FTA4_9CYAN</name>
<dbReference type="Pfam" id="PF00924">
    <property type="entry name" value="MS_channel_2nd"/>
    <property type="match status" value="1"/>
</dbReference>